<reference evidence="1" key="1">
    <citation type="submission" date="2005-08" db="EMBL/GenBank/DDBJ databases">
        <title>Complete sequence of Dechloromonas aromatica RCB.</title>
        <authorList>
            <person name="Salinero K.K."/>
            <person name="Copeland A."/>
            <person name="Lucas S."/>
            <person name="Lapidus A."/>
            <person name="Barry K."/>
            <person name="Detter J.C."/>
            <person name="Glavina T."/>
            <person name="Hammon N."/>
            <person name="Israni S."/>
            <person name="Pitluck S."/>
            <person name="Di Bartolo G."/>
            <person name="Trong S."/>
            <person name="Schmutz J."/>
            <person name="Larimer F."/>
            <person name="Land M."/>
            <person name="Ivanova N."/>
            <person name="Richardson P."/>
        </authorList>
    </citation>
    <scope>NUCLEOTIDE SEQUENCE</scope>
    <source>
        <strain evidence="1">RCB</strain>
    </source>
</reference>
<accession>Q47HX5</accession>
<organism evidence="1">
    <name type="scientific">Dechloromonas aromatica (strain RCB)</name>
    <dbReference type="NCBI Taxonomy" id="159087"/>
    <lineage>
        <taxon>Bacteria</taxon>
        <taxon>Pseudomonadati</taxon>
        <taxon>Pseudomonadota</taxon>
        <taxon>Betaproteobacteria</taxon>
        <taxon>Rhodocyclales</taxon>
        <taxon>Azonexaceae</taxon>
        <taxon>Dechloromonas</taxon>
    </lineage>
</organism>
<dbReference type="AlphaFoldDB" id="Q47HX5"/>
<dbReference type="EMBL" id="CP000089">
    <property type="protein sequence ID" value="AAZ45556.1"/>
    <property type="molecule type" value="Genomic_DNA"/>
</dbReference>
<dbReference type="HOGENOM" id="CLU_1287430_0_0_4"/>
<gene>
    <name evidence="1" type="ordered locus">Daro_0800</name>
</gene>
<dbReference type="KEGG" id="dar:Daro_0800"/>
<evidence type="ECO:0000313" key="1">
    <source>
        <dbReference type="EMBL" id="AAZ45556.1"/>
    </source>
</evidence>
<name>Q47HX5_DECAR</name>
<sequence length="229" mass="25846">MKLYRYLDSPFGTELMREGKIRLGTFAKYQKLETEEGDLVRGDSEDGSKHIFISEYRSDGGPVPEALHALFGKTMGAGAVLKDCIVSMQSGNMLVLCMSDILSTEIAQSFYGTAECIQIDQPDLFFHRITRELKRKLGGAVEFLGVFPCEYVDSRQFQHTDPRAATAAPYLLKPHRYASQREHRAIWQCQQLLSDMGHIDLVCPKLRSLCSLVDFRVHAGCGWSYKLLV</sequence>
<proteinExistence type="predicted"/>
<protein>
    <submittedName>
        <fullName evidence="1">Uncharacterized protein</fullName>
    </submittedName>
</protein>